<dbReference type="InterPro" id="IPR023365">
    <property type="entry name" value="Sortase_dom-sf"/>
</dbReference>
<dbReference type="Gene3D" id="2.40.260.10">
    <property type="entry name" value="Sortase"/>
    <property type="match status" value="1"/>
</dbReference>
<name>A0A385Q1L6_9FIRM</name>
<dbReference type="GO" id="GO:0016787">
    <property type="term" value="F:hydrolase activity"/>
    <property type="evidence" value="ECO:0007669"/>
    <property type="project" value="UniProtKB-KW"/>
</dbReference>
<dbReference type="AlphaFoldDB" id="A0A385Q1L6"/>
<dbReference type="Proteomes" id="UP000265562">
    <property type="component" value="Chromosome"/>
</dbReference>
<dbReference type="InterPro" id="IPR005754">
    <property type="entry name" value="Sortase"/>
</dbReference>
<dbReference type="EC" id="3.4.22.71" evidence="2"/>
<reference evidence="2 3" key="1">
    <citation type="submission" date="2018-09" db="EMBL/GenBank/DDBJ databases">
        <title>Genome sequencing of Lachnoanaerobaculum umeaense DSM 23576.</title>
        <authorList>
            <person name="Kook J.-K."/>
            <person name="Park S.-N."/>
            <person name="Lim Y.K."/>
        </authorList>
    </citation>
    <scope>NUCLEOTIDE SEQUENCE [LARGE SCALE GENOMIC DNA]</scope>
    <source>
        <strain evidence="3">DSM 23576 \ CCUG 58757</strain>
    </source>
</reference>
<dbReference type="KEGG" id="lua:D4A81_05775"/>
<sequence length="266" mass="31570">MNKKILLPIFVFAVLLILISIGLSKVGKKSYKPEISMEVTTTTQVETTTQAPTKAYEVDENYKRKIDFESLKAINSDVIAWLYIPGTVIDYPVLWKEYDIDYYLHRDINHKESYYSVYMDGYSNTDFSTLNNIIYGHHMKDGTMFTDITKFKDENFFKEHRMIYIYTPQKTYRLKTFAALYSDAAPERRQTYFDDMNYFHDYVDRMTKECSYRDIPTTGIDKIWSFITCSYEGDNTRTILYAYELNDDDEPQRYDISTIDFGEDHR</sequence>
<proteinExistence type="predicted"/>
<dbReference type="CDD" id="cd05826">
    <property type="entry name" value="Sortase_B"/>
    <property type="match status" value="1"/>
</dbReference>
<keyword evidence="1 2" id="KW-0378">Hydrolase</keyword>
<evidence type="ECO:0000256" key="1">
    <source>
        <dbReference type="ARBA" id="ARBA00022801"/>
    </source>
</evidence>
<organism evidence="2 3">
    <name type="scientific">Lachnoanaerobaculum umeaense</name>
    <dbReference type="NCBI Taxonomy" id="617123"/>
    <lineage>
        <taxon>Bacteria</taxon>
        <taxon>Bacillati</taxon>
        <taxon>Bacillota</taxon>
        <taxon>Clostridia</taxon>
        <taxon>Lachnospirales</taxon>
        <taxon>Lachnospiraceae</taxon>
        <taxon>Lachnoanaerobaculum</taxon>
    </lineage>
</organism>
<accession>A0A385Q1L6</accession>
<protein>
    <submittedName>
        <fullName evidence="2">SrtB family sortase</fullName>
        <ecNumber evidence="2">3.4.22.71</ecNumber>
    </submittedName>
</protein>
<dbReference type="SUPFAM" id="SSF63817">
    <property type="entry name" value="Sortase"/>
    <property type="match status" value="1"/>
</dbReference>
<evidence type="ECO:0000313" key="2">
    <source>
        <dbReference type="EMBL" id="AYA99484.1"/>
    </source>
</evidence>
<dbReference type="OrthoDB" id="9806013at2"/>
<keyword evidence="3" id="KW-1185">Reference proteome</keyword>
<dbReference type="EMBL" id="CP032364">
    <property type="protein sequence ID" value="AYA99484.1"/>
    <property type="molecule type" value="Genomic_DNA"/>
</dbReference>
<dbReference type="NCBIfam" id="TIGR03064">
    <property type="entry name" value="sortase_srtB"/>
    <property type="match status" value="1"/>
</dbReference>
<dbReference type="RefSeq" id="WP_111524969.1">
    <property type="nucleotide sequence ID" value="NZ_CP032364.1"/>
</dbReference>
<gene>
    <name evidence="2" type="primary">srtB</name>
    <name evidence="2" type="ORF">D4A81_05775</name>
</gene>
<dbReference type="InterPro" id="IPR009835">
    <property type="entry name" value="SrtB"/>
</dbReference>
<evidence type="ECO:0000313" key="3">
    <source>
        <dbReference type="Proteomes" id="UP000265562"/>
    </source>
</evidence>
<dbReference type="Pfam" id="PF04203">
    <property type="entry name" value="Sortase"/>
    <property type="match status" value="1"/>
</dbReference>